<reference evidence="21" key="2">
    <citation type="submission" date="2018-10" db="UniProtKB">
        <authorList>
            <consortium name="EnsemblPlants"/>
        </authorList>
    </citation>
    <scope>IDENTIFICATION</scope>
</reference>
<dbReference type="Gramene" id="TraesPARA_EIv1.0_1025430.6">
    <property type="protein sequence ID" value="TraesPARA_EIv1.0_1025430.6.CDS"/>
    <property type="gene ID" value="TraesPARA_EIv1.0_1025430"/>
</dbReference>
<feature type="domain" description="Protein kinase" evidence="19">
    <location>
        <begin position="27"/>
        <end position="310"/>
    </location>
</feature>
<feature type="binding site" evidence="16">
    <location>
        <position position="56"/>
    </location>
    <ligand>
        <name>ATP</name>
        <dbReference type="ChEBI" id="CHEBI:30616"/>
    </ligand>
</feature>
<dbReference type="OMA" id="WETKPSL"/>
<evidence type="ECO:0000256" key="17">
    <source>
        <dbReference type="RuleBase" id="RU003465"/>
    </source>
</evidence>
<keyword evidence="7 16" id="KW-0547">Nucleotide-binding</keyword>
<dbReference type="RefSeq" id="XP_044347227.1">
    <property type="nucleotide sequence ID" value="XM_044491292.1"/>
</dbReference>
<evidence type="ECO:0000256" key="6">
    <source>
        <dbReference type="ARBA" id="ARBA00022723"/>
    </source>
</evidence>
<dbReference type="FunFam" id="3.30.200.20:FF:000465">
    <property type="entry name" value="Cysteine-rich receptor-like protein kinase 6"/>
    <property type="match status" value="1"/>
</dbReference>
<dbReference type="Gramene" id="TraesPARA_EIv1.0_1025430.4">
    <property type="protein sequence ID" value="TraesPARA_EIv1.0_1025430.4.CDS"/>
    <property type="gene ID" value="TraesPARA_EIv1.0_1025430"/>
</dbReference>
<dbReference type="GO" id="GO:0046872">
    <property type="term" value="F:metal ion binding"/>
    <property type="evidence" value="ECO:0007669"/>
    <property type="project" value="UniProtKB-KW"/>
</dbReference>
<accession>A0A3B6FG52</accession>
<dbReference type="OrthoDB" id="195446at2759"/>
<dbReference type="SMART" id="SM00220">
    <property type="entry name" value="S_TKc"/>
    <property type="match status" value="1"/>
</dbReference>
<dbReference type="Gramene" id="TraesJUL3B03G01580840.1">
    <property type="protein sequence ID" value="TraesJUL3B03G01580840.1"/>
    <property type="gene ID" value="TraesJUL3B03G01580840"/>
</dbReference>
<dbReference type="Proteomes" id="UP000019116">
    <property type="component" value="Chromosome 3B"/>
</dbReference>
<dbReference type="InterPro" id="IPR001932">
    <property type="entry name" value="PPM-type_phosphatase-like_dom"/>
</dbReference>
<evidence type="ECO:0000256" key="2">
    <source>
        <dbReference type="ARBA" id="ARBA00001946"/>
    </source>
</evidence>
<dbReference type="EC" id="3.1.3.16" evidence="4"/>
<dbReference type="Gene3D" id="3.30.200.20">
    <property type="entry name" value="Phosphorylase Kinase, domain 1"/>
    <property type="match status" value="1"/>
</dbReference>
<dbReference type="Gene3D" id="3.60.40.10">
    <property type="entry name" value="PPM-type phosphatase domain"/>
    <property type="match status" value="1"/>
</dbReference>
<comment type="cofactor">
    <cofactor evidence="2">
        <name>Mg(2+)</name>
        <dbReference type="ChEBI" id="CHEBI:18420"/>
    </cofactor>
</comment>
<dbReference type="CDD" id="cd00143">
    <property type="entry name" value="PP2Cc"/>
    <property type="match status" value="1"/>
</dbReference>
<evidence type="ECO:0000256" key="13">
    <source>
        <dbReference type="ARBA" id="ARBA00023211"/>
    </source>
</evidence>
<feature type="domain" description="PPM-type phosphatase" evidence="20">
    <location>
        <begin position="446"/>
        <end position="746"/>
    </location>
</feature>
<keyword evidence="6" id="KW-0479">Metal-binding</keyword>
<evidence type="ECO:0000256" key="16">
    <source>
        <dbReference type="PROSITE-ProRule" id="PRU10141"/>
    </source>
</evidence>
<keyword evidence="13" id="KW-0464">Manganese</keyword>
<evidence type="ECO:0000256" key="10">
    <source>
        <dbReference type="ARBA" id="ARBA00022840"/>
    </source>
</evidence>
<gene>
    <name evidence="21" type="primary">LOC123068676</name>
</gene>
<dbReference type="GO" id="GO:0004722">
    <property type="term" value="F:protein serine/threonine phosphatase activity"/>
    <property type="evidence" value="ECO:0007669"/>
    <property type="project" value="UniProtKB-EC"/>
</dbReference>
<protein>
    <recommendedName>
        <fullName evidence="4">protein-serine/threonine phosphatase</fullName>
        <ecNumber evidence="4">3.1.3.16</ecNumber>
    </recommendedName>
</protein>
<dbReference type="PROSITE" id="PS00108">
    <property type="entry name" value="PROTEIN_KINASE_ST"/>
    <property type="match status" value="1"/>
</dbReference>
<dbReference type="Gramene" id="TraesCS3B02G094100.1">
    <property type="protein sequence ID" value="TraesCS3B02G094100.1"/>
    <property type="gene ID" value="TraesCS3B02G094100"/>
</dbReference>
<evidence type="ECO:0000256" key="11">
    <source>
        <dbReference type="ARBA" id="ARBA00022842"/>
    </source>
</evidence>
<keyword evidence="8" id="KW-0418">Kinase</keyword>
<evidence type="ECO:0000256" key="9">
    <source>
        <dbReference type="ARBA" id="ARBA00022801"/>
    </source>
</evidence>
<keyword evidence="10 16" id="KW-0067">ATP-binding</keyword>
<dbReference type="Gene3D" id="1.10.510.10">
    <property type="entry name" value="Transferase(Phosphotransferase) domain 1"/>
    <property type="match status" value="1"/>
</dbReference>
<dbReference type="STRING" id="4565.A0A3B6FG52"/>
<dbReference type="Gramene" id="TraesARI3B03G01591000.3">
    <property type="protein sequence ID" value="TraesARI3B03G01591000.3"/>
    <property type="gene ID" value="TraesARI3B03G01591000"/>
</dbReference>
<dbReference type="InterPro" id="IPR000222">
    <property type="entry name" value="PP2C_BS"/>
</dbReference>
<keyword evidence="11" id="KW-0460">Magnesium</keyword>
<dbReference type="Gramene" id="TraesPARA_EIv1.0_1025430.2">
    <property type="protein sequence ID" value="TraesPARA_EIv1.0_1025430.2.CDS"/>
    <property type="gene ID" value="TraesPARA_EIv1.0_1025430"/>
</dbReference>
<evidence type="ECO:0000256" key="14">
    <source>
        <dbReference type="ARBA" id="ARBA00047761"/>
    </source>
</evidence>
<dbReference type="PROSITE" id="PS01032">
    <property type="entry name" value="PPM_1"/>
    <property type="match status" value="1"/>
</dbReference>
<dbReference type="InterPro" id="IPR008271">
    <property type="entry name" value="Ser/Thr_kinase_AS"/>
</dbReference>
<dbReference type="EnsemblPlants" id="TraesCS3B02G094100.1">
    <property type="protein sequence ID" value="TraesCS3B02G094100.1"/>
    <property type="gene ID" value="TraesCS3B02G094100"/>
</dbReference>
<evidence type="ECO:0000256" key="4">
    <source>
        <dbReference type="ARBA" id="ARBA00013081"/>
    </source>
</evidence>
<dbReference type="SMART" id="SM00332">
    <property type="entry name" value="PP2Cc"/>
    <property type="match status" value="1"/>
</dbReference>
<dbReference type="Gramene" id="TraesPARA_EIv1.0_1025430.3">
    <property type="protein sequence ID" value="TraesPARA_EIv1.0_1025430.3.CDS"/>
    <property type="gene ID" value="TraesPARA_EIv1.0_1025430"/>
</dbReference>
<dbReference type="Gramene" id="TraesJUL3B03G01580840.2">
    <property type="protein sequence ID" value="TraesJUL3B03G01580840.2"/>
    <property type="gene ID" value="TraesJUL3B03G01580840"/>
</dbReference>
<keyword evidence="9 17" id="KW-0378">Hydrolase</keyword>
<keyword evidence="22" id="KW-1185">Reference proteome</keyword>
<dbReference type="FunFam" id="1.10.510.10:FF:000625">
    <property type="entry name" value="Cysteine-rich receptor-like protein kinase 6"/>
    <property type="match status" value="1"/>
</dbReference>
<evidence type="ECO:0000256" key="18">
    <source>
        <dbReference type="SAM" id="MobiDB-lite"/>
    </source>
</evidence>
<evidence type="ECO:0000256" key="7">
    <source>
        <dbReference type="ARBA" id="ARBA00022741"/>
    </source>
</evidence>
<evidence type="ECO:0000259" key="20">
    <source>
        <dbReference type="PROSITE" id="PS51746"/>
    </source>
</evidence>
<dbReference type="InterPro" id="IPR017441">
    <property type="entry name" value="Protein_kinase_ATP_BS"/>
</dbReference>
<evidence type="ECO:0000256" key="8">
    <source>
        <dbReference type="ARBA" id="ARBA00022777"/>
    </source>
</evidence>
<dbReference type="AlphaFoldDB" id="A0A3B6FG52"/>
<evidence type="ECO:0000256" key="1">
    <source>
        <dbReference type="ARBA" id="ARBA00001936"/>
    </source>
</evidence>
<dbReference type="InterPro" id="IPR036457">
    <property type="entry name" value="PPM-type-like_dom_sf"/>
</dbReference>
<dbReference type="Gramene" id="TraesPARA_EIv1.0_1025430.1">
    <property type="protein sequence ID" value="TraesPARA_EIv1.0_1025430.1.CDS"/>
    <property type="gene ID" value="TraesPARA_EIv1.0_1025430"/>
</dbReference>
<feature type="compositionally biased region" description="Basic and acidic residues" evidence="18">
    <location>
        <begin position="353"/>
        <end position="376"/>
    </location>
</feature>
<dbReference type="FunFam" id="3.60.40.10:FF:000020">
    <property type="entry name" value="Probable protein phosphatase 2C 42"/>
    <property type="match status" value="1"/>
</dbReference>
<dbReference type="PROSITE" id="PS00107">
    <property type="entry name" value="PROTEIN_KINASE_ATP"/>
    <property type="match status" value="1"/>
</dbReference>
<comment type="catalytic activity">
    <reaction evidence="14">
        <text>O-phospho-L-seryl-[protein] + H2O = L-seryl-[protein] + phosphate</text>
        <dbReference type="Rhea" id="RHEA:20629"/>
        <dbReference type="Rhea" id="RHEA-COMP:9863"/>
        <dbReference type="Rhea" id="RHEA-COMP:11604"/>
        <dbReference type="ChEBI" id="CHEBI:15377"/>
        <dbReference type="ChEBI" id="CHEBI:29999"/>
        <dbReference type="ChEBI" id="CHEBI:43474"/>
        <dbReference type="ChEBI" id="CHEBI:83421"/>
        <dbReference type="EC" id="3.1.3.16"/>
    </reaction>
</comment>
<evidence type="ECO:0000259" key="19">
    <source>
        <dbReference type="PROSITE" id="PS50011"/>
    </source>
</evidence>
<dbReference type="PROSITE" id="PS51746">
    <property type="entry name" value="PPM_2"/>
    <property type="match status" value="1"/>
</dbReference>
<dbReference type="RefSeq" id="XP_044347229.1">
    <property type="nucleotide sequence ID" value="XM_044491294.1"/>
</dbReference>
<evidence type="ECO:0000256" key="3">
    <source>
        <dbReference type="ARBA" id="ARBA00006702"/>
    </source>
</evidence>
<evidence type="ECO:0000313" key="21">
    <source>
        <dbReference type="EnsemblPlants" id="TraesCS3B02G094100.1"/>
    </source>
</evidence>
<dbReference type="Gramene" id="TraesCLE_scaffold_049026_01G000300.1">
    <property type="protein sequence ID" value="TraesCLE_scaffold_049026_01G000300.1"/>
    <property type="gene ID" value="TraesCLE_scaffold_049026_01G000300"/>
</dbReference>
<comment type="catalytic activity">
    <reaction evidence="15">
        <text>O-phospho-L-threonyl-[protein] + H2O = L-threonyl-[protein] + phosphate</text>
        <dbReference type="Rhea" id="RHEA:47004"/>
        <dbReference type="Rhea" id="RHEA-COMP:11060"/>
        <dbReference type="Rhea" id="RHEA-COMP:11605"/>
        <dbReference type="ChEBI" id="CHEBI:15377"/>
        <dbReference type="ChEBI" id="CHEBI:30013"/>
        <dbReference type="ChEBI" id="CHEBI:43474"/>
        <dbReference type="ChEBI" id="CHEBI:61977"/>
        <dbReference type="EC" id="3.1.3.16"/>
    </reaction>
</comment>
<comment type="cofactor">
    <cofactor evidence="1">
        <name>Mn(2+)</name>
        <dbReference type="ChEBI" id="CHEBI:29035"/>
    </cofactor>
</comment>
<dbReference type="Gramene" id="TraesPARA_EIv1.0_1025430.5">
    <property type="protein sequence ID" value="TraesPARA_EIv1.0_1025430.5.CDS"/>
    <property type="gene ID" value="TraesPARA_EIv1.0_1025430"/>
</dbReference>
<feature type="region of interest" description="Disordered" evidence="18">
    <location>
        <begin position="348"/>
        <end position="393"/>
    </location>
</feature>
<evidence type="ECO:0000256" key="15">
    <source>
        <dbReference type="ARBA" id="ARBA00048336"/>
    </source>
</evidence>
<dbReference type="Gramene" id="TraesCS3B03G0219000.1">
    <property type="protein sequence ID" value="TraesCS3B03G0219000.1.CDS"/>
    <property type="gene ID" value="TraesCS3B03G0219000"/>
</dbReference>
<evidence type="ECO:0000256" key="5">
    <source>
        <dbReference type="ARBA" id="ARBA00022679"/>
    </source>
</evidence>
<reference evidence="21" key="1">
    <citation type="submission" date="2018-08" db="EMBL/GenBank/DDBJ databases">
        <authorList>
            <person name="Rossello M."/>
        </authorList>
    </citation>
    <scope>NUCLEOTIDE SEQUENCE [LARGE SCALE GENOMIC DNA]</scope>
    <source>
        <strain evidence="21">cv. Chinese Spring</strain>
    </source>
</reference>
<name>A0A3B6FG52_WHEAT</name>
<dbReference type="Pfam" id="PF00481">
    <property type="entry name" value="PP2C"/>
    <property type="match status" value="1"/>
</dbReference>
<proteinExistence type="inferred from homology"/>
<comment type="similarity">
    <text evidence="3 17">Belongs to the PP2C family.</text>
</comment>
<dbReference type="Gramene" id="TraesNOR3B03G01590430.1">
    <property type="protein sequence ID" value="TraesNOR3B03G01590430.1"/>
    <property type="gene ID" value="TraesNOR3B03G01590430"/>
</dbReference>
<dbReference type="Pfam" id="PF00069">
    <property type="entry name" value="Pkinase"/>
    <property type="match status" value="1"/>
</dbReference>
<evidence type="ECO:0000256" key="12">
    <source>
        <dbReference type="ARBA" id="ARBA00022912"/>
    </source>
</evidence>
<dbReference type="Gramene" id="TraesROB_scaffold_053266_01G000300.1">
    <property type="protein sequence ID" value="TraesROB_scaffold_053266_01G000300.1"/>
    <property type="gene ID" value="TraesROB_scaffold_053266_01G000300"/>
</dbReference>
<dbReference type="SMR" id="A0A3B6FG52"/>
<keyword evidence="12 17" id="KW-0904">Protein phosphatase</keyword>
<dbReference type="GO" id="GO:0004672">
    <property type="term" value="F:protein kinase activity"/>
    <property type="evidence" value="ECO:0007669"/>
    <property type="project" value="InterPro"/>
</dbReference>
<dbReference type="RefSeq" id="XP_044347226.1">
    <property type="nucleotide sequence ID" value="XM_044491291.1"/>
</dbReference>
<dbReference type="SUPFAM" id="SSF56112">
    <property type="entry name" value="Protein kinase-like (PK-like)"/>
    <property type="match status" value="1"/>
</dbReference>
<dbReference type="SUPFAM" id="SSF81606">
    <property type="entry name" value="PP2C-like"/>
    <property type="match status" value="1"/>
</dbReference>
<dbReference type="RefSeq" id="XP_044347228.1">
    <property type="nucleotide sequence ID" value="XM_044491293.1"/>
</dbReference>
<dbReference type="InterPro" id="IPR000719">
    <property type="entry name" value="Prot_kinase_dom"/>
</dbReference>
<dbReference type="PANTHER" id="PTHR45707">
    <property type="entry name" value="C2 CALCIUM/LIPID-BINDING PLANT PHOSPHORIBOSYLTRANSFERASE FAMILY PROTEIN"/>
    <property type="match status" value="1"/>
</dbReference>
<dbReference type="PANTHER" id="PTHR45707:SF56">
    <property type="entry name" value="OS11G0608700 PROTEIN"/>
    <property type="match status" value="1"/>
</dbReference>
<dbReference type="Gramene" id="TraesWEE_scaffold_042812_01G000300.1">
    <property type="protein sequence ID" value="TraesWEE_scaffold_042812_01G000300.1"/>
    <property type="gene ID" value="TraesWEE_scaffold_042812_01G000300"/>
</dbReference>
<organism evidence="21">
    <name type="scientific">Triticum aestivum</name>
    <name type="common">Wheat</name>
    <dbReference type="NCBI Taxonomy" id="4565"/>
    <lineage>
        <taxon>Eukaryota</taxon>
        <taxon>Viridiplantae</taxon>
        <taxon>Streptophyta</taxon>
        <taxon>Embryophyta</taxon>
        <taxon>Tracheophyta</taxon>
        <taxon>Spermatophyta</taxon>
        <taxon>Magnoliopsida</taxon>
        <taxon>Liliopsida</taxon>
        <taxon>Poales</taxon>
        <taxon>Poaceae</taxon>
        <taxon>BOP clade</taxon>
        <taxon>Pooideae</taxon>
        <taxon>Triticodae</taxon>
        <taxon>Triticeae</taxon>
        <taxon>Triticinae</taxon>
        <taxon>Triticum</taxon>
    </lineage>
</organism>
<dbReference type="Gramene" id="TraesARI3B03G01591000.1">
    <property type="protein sequence ID" value="TraesARI3B03G01591000.1"/>
    <property type="gene ID" value="TraesARI3B03G01591000"/>
</dbReference>
<evidence type="ECO:0000313" key="22">
    <source>
        <dbReference type="Proteomes" id="UP000019116"/>
    </source>
</evidence>
<keyword evidence="5" id="KW-0808">Transferase</keyword>
<dbReference type="GO" id="GO:0005524">
    <property type="term" value="F:ATP binding"/>
    <property type="evidence" value="ECO:0007669"/>
    <property type="project" value="UniProtKB-UniRule"/>
</dbReference>
<dbReference type="RefSeq" id="XP_044347225.1">
    <property type="nucleotide sequence ID" value="XM_044491290.1"/>
</dbReference>
<dbReference type="PROSITE" id="PS50011">
    <property type="entry name" value="PROTEIN_KINASE_DOM"/>
    <property type="match status" value="1"/>
</dbReference>
<dbReference type="InterPro" id="IPR011009">
    <property type="entry name" value="Kinase-like_dom_sf"/>
</dbReference>
<sequence>MQNELQHTSATPMDFTFQLLQRITNNFSKDRIIGYGGYGVVYKGVLDNGEEIAVKKLYFKHPELDDDKQFANECTNLMMVQHQNIVRLVGYCYEIAHKAVEHNGRYVLASVEDRALCFEYLQGGSLDKHLSGESCGLGWRTRYKIIKGICEGLHYLHNGSKDPIYHLDLKPANILLDKNMTPKIGDFGLSRLFDSTQTYTTKAIRGTPGYMPPEYIDRFKITQKFDVFSLGVIIIQVMAGREGYSQCGDMSSQEFIDVVHGNWLKTLQATMSLHAELEVMTCIEIALRCVEADRVKRPTIAEIVDELNKIDIAKRSLVDQVNLESKKVSNQYASSGAADAESALSAVYNPRIKHGDEGTSTGKEEKERRTLDHKVQEEEDPAECYRTQDPGPRSGGTLDKLLSALAKMWPTLKAASEVPAKRKVVASEGCDGLLWWQELVPCQAGDVSVSVVQANFFLEDQWCIESASPLGTVIGVFDGHGGPETARFVCDQLLPNLQEAMSSPLAVTADAIGKAFLAMEEGFIALVSSQWETKPSLAAVGTCCLVGVVHQGTLFVANLGDSRAVLGKVGHDRRIIAEQLSSEHKVSDEGVRKELMALHPDDPDIVVLKHNVWRVKGILQMSRSIGDAYLKHQQFNREPLPAKFRLREPFSRPILSADPSIISRSLQPSDRFIIFASDGLWELLSNEKAVEIVHKHKRTGIARRLIEAAMVGAASKWEMRYSDLKKIDRGVRRHFHDDITVVVLFIDHGMLVKDHAQGHRAVSIRSTPT</sequence>
<dbReference type="PaxDb" id="4565-Traes_3B_F892ECD58.2"/>
<dbReference type="GeneID" id="123068676"/>